<sequence length="1787" mass="198212">MTSLKRSQTERPVATERASMVGTDGISKVHTDDFYMRRFRSQNGSLGSSVMAPVGPPRSEGSHHITSTPGVPKMGVRARIADWPPRKDNVKESSRSSQEMETSSCLDSMSSKGSPGSQGSSVNLNSSDSAMLKSIQNTLKSKTRQSENMDSRFLMPEAYPSSPRKALRRIRQRSNSDITISELDVDSFDECISPTYKTGPSLHREYGSTSSIDKQGTSGESFFDLLKGYKEDKSDQRGPTPTKLSEFLIASGSKGSGFSLDVIDGPITQRENLRLFKEREKPLKRRSKSETGDSSIFRKLRNAKCEGELGKSSDLEDNRSEDSVRPWTCPKCFGHYDVQSILFDLNEAIINRHNVIKRRNTTTGASAAAVASLVSGPLSHSASFSSPMGSTEDLNSKGSLSMDQGDDKSNDLVMSCPYFRNEIGGEGERKISLSKSNSGSFSSESASFESTLSSHCTNAGVAVLEVPKENLVLHLDRIKRYIVEHVDLGAYYYRKFFYQKEHWNYFGADENLGPVAVSIRREKPEELKENGPPYNYRIIFRTSELLTLRGAVLEDAIPSTAKHCTARGLPLKEVLEHVIPELNVQCLRLAFNTPKVTEQLMKLDEQGLSYQLKVGIMYCKSGQSTEEEMYNNESAGPAFEEFLQLLGERVRLKGFEKYRAQLDTKTDSTGTHSLYTTYKDYEIMFHVSTLLPYTPNNKQQLLRKRHIGNDIVTIVFQEPGAQPFSPKNIRSHFQHVFVIVRVHNPCTDSVCYSVAVTRSRDVPSFGPPIPKGVTFPKSNVFRDFLLAKVINAENAAHKSEKFRAMATRTRQEYLKDLAEKNVTNTPIDPSGKFPFISLASKKKEKSKPYPGAEFSSMGAIVWSVHAKDYNKAMEIDCLLGISNEFIVLIEQETKSVVFNCSCRDVIGWTSTDTSIKIFYERGECVSVESFNNNSEDVKEIVKRLQFVTKGCESVEMTLRRNGLGQLGFHVNYEGIVADVEPYGYAWQAGLRQGSRLVEICKVAVATLSHEQMIDLLRTSVTVKVVIIPPHDDCTPRRSCSETYRMPVMDYKMNEGVSYEFKFPFRNNNKWQRNANKGQGPHGSQVPSQVQSPVISRMGTGKGDGKMQPPERAANIPRSISSDGRPLERRLSPGSDIYVTVSSIALARSQQCRNSPSNLSSSSETGSGGGTYRQKSMPEGFGMSRRSPASIDRQNTQTDISGSGKATPSWQRSEESIADQMEPTCHLPAVSKVLPSFRESPSGRLMRQDPVVHLSPNKQGHSDSHYSSHSSSNTLSSNASSAHSDEKWYEGDRTESELNSFNYLQGTSADSGIDTTSYGPSHGSTASLGAATSSPRSGPGKEKVAPLWHSSSEVVSMADRTLEKESHGVDRKTESSLSLDIHSKSQPTSNPLTRENSTFSINDAASHTSTMSSRHSASPVVFTSARSSPKEELHSATSPQLAPSFSSSSSSSSGPRTFYPRQGATSKYLIGWKKPEGTINSVGFMDTRKRHQSDGNEIAHTRLRASARDLRASPKQTSKSTIEEDLKKLIDFESPTPESQKNFKFHGLSSPQSPFPSTPTTRRTLHRTLSDESIYSGQREHYFTSRTSILDQALPNDVLFSSTYPSLPKSLPLRRPSYTLGMKSLHGEFSASDSSLTDIQEPRRQPMPDPGLMPLPDSASDLDWSNLVDAAKAFEVQRASFFAASDENHRPLSAASNSDHLEDQVMAQMKSYGSKDSSPTLASKVDQLEGMLKMLQEDLKKEKEDKAHLQAEVQHLREDNLRLQEESQTASDKLKKFTEWVFNTIDMS</sequence>
<evidence type="ECO:0000259" key="6">
    <source>
        <dbReference type="PROSITE" id="PS50085"/>
    </source>
</evidence>
<dbReference type="GO" id="GO:0051056">
    <property type="term" value="P:regulation of small GTPase mediated signal transduction"/>
    <property type="evidence" value="ECO:0007669"/>
    <property type="project" value="InterPro"/>
</dbReference>
<dbReference type="GeneTree" id="ENSGT00940000155944"/>
<keyword evidence="2" id="KW-0597">Phosphoprotein</keyword>
<dbReference type="CTD" id="26037"/>
<feature type="compositionally biased region" description="Polar residues" evidence="5">
    <location>
        <begin position="1383"/>
        <end position="1415"/>
    </location>
</feature>
<keyword evidence="1" id="KW-0343">GTPase activation</keyword>
<feature type="region of interest" description="Disordered" evidence="5">
    <location>
        <begin position="1148"/>
        <end position="1217"/>
    </location>
</feature>
<dbReference type="InterPro" id="IPR021818">
    <property type="entry name" value="SIPA1L_C"/>
</dbReference>
<evidence type="ECO:0000259" key="7">
    <source>
        <dbReference type="PROSITE" id="PS50106"/>
    </source>
</evidence>
<feature type="compositionally biased region" description="Basic and acidic residues" evidence="5">
    <location>
        <begin position="84"/>
        <end position="94"/>
    </location>
</feature>
<dbReference type="InterPro" id="IPR001478">
    <property type="entry name" value="PDZ"/>
</dbReference>
<accession>A0A4X2LV73</accession>
<feature type="coiled-coil region" evidence="4">
    <location>
        <begin position="1724"/>
        <end position="1772"/>
    </location>
</feature>
<dbReference type="SUPFAM" id="SSF111347">
    <property type="entry name" value="Rap/Ran-GAP"/>
    <property type="match status" value="1"/>
</dbReference>
<feature type="compositionally biased region" description="Low complexity" evidence="5">
    <location>
        <begin position="95"/>
        <end position="121"/>
    </location>
</feature>
<reference evidence="8" key="2">
    <citation type="submission" date="2025-08" db="UniProtKB">
        <authorList>
            <consortium name="Ensembl"/>
        </authorList>
    </citation>
    <scope>IDENTIFICATION</scope>
</reference>
<dbReference type="FunFam" id="2.30.42.10:FF:000027">
    <property type="entry name" value="Signal-induced proliferation-associated 1-like protein 1 isoform 2"/>
    <property type="match status" value="1"/>
</dbReference>
<feature type="region of interest" description="Disordered" evidence="5">
    <location>
        <begin position="1252"/>
        <end position="1292"/>
    </location>
</feature>
<dbReference type="InterPro" id="IPR050989">
    <property type="entry name" value="Rap1_Ran_GAP"/>
</dbReference>
<dbReference type="PANTHER" id="PTHR15711:SF10">
    <property type="entry name" value="SIGNAL-INDUCED PROLIFERATION-ASSOCIATED 1-LIKE PROTEIN 1"/>
    <property type="match status" value="1"/>
</dbReference>
<evidence type="ECO:0000256" key="2">
    <source>
        <dbReference type="ARBA" id="ARBA00022553"/>
    </source>
</evidence>
<proteinExistence type="predicted"/>
<dbReference type="SUPFAM" id="SSF50156">
    <property type="entry name" value="PDZ domain-like"/>
    <property type="match status" value="1"/>
</dbReference>
<feature type="region of interest" description="Disordered" evidence="5">
    <location>
        <begin position="1537"/>
        <end position="1561"/>
    </location>
</feature>
<evidence type="ECO:0000313" key="8">
    <source>
        <dbReference type="Ensembl" id="ENSVURP00010025410.1"/>
    </source>
</evidence>
<dbReference type="Pfam" id="PF02145">
    <property type="entry name" value="Rap_GAP"/>
    <property type="match status" value="1"/>
</dbReference>
<dbReference type="PANTHER" id="PTHR15711">
    <property type="entry name" value="RAP GTPASE-ACTIVATING PROTEIN"/>
    <property type="match status" value="1"/>
</dbReference>
<feature type="compositionally biased region" description="Basic and acidic residues" evidence="5">
    <location>
        <begin position="1282"/>
        <end position="1292"/>
    </location>
</feature>
<evidence type="ECO:0000313" key="9">
    <source>
        <dbReference type="Proteomes" id="UP000314987"/>
    </source>
</evidence>
<dbReference type="InterPro" id="IPR000331">
    <property type="entry name" value="Rap/Ran_GAP_dom"/>
</dbReference>
<dbReference type="GO" id="GO:0005737">
    <property type="term" value="C:cytoplasm"/>
    <property type="evidence" value="ECO:0007669"/>
    <property type="project" value="TreeGrafter"/>
</dbReference>
<feature type="compositionally biased region" description="Polar residues" evidence="5">
    <location>
        <begin position="122"/>
        <end position="140"/>
    </location>
</feature>
<evidence type="ECO:0000256" key="3">
    <source>
        <dbReference type="ARBA" id="ARBA00023054"/>
    </source>
</evidence>
<evidence type="ECO:0000256" key="1">
    <source>
        <dbReference type="ARBA" id="ARBA00022468"/>
    </source>
</evidence>
<feature type="compositionally biased region" description="Basic and acidic residues" evidence="5">
    <location>
        <begin position="1359"/>
        <end position="1373"/>
    </location>
</feature>
<name>A0A4X2LV73_VOMUR</name>
<evidence type="ECO:0008006" key="10">
    <source>
        <dbReference type="Google" id="ProtNLM"/>
    </source>
</evidence>
<protein>
    <recommendedName>
        <fullName evidence="10">Signal induced proliferation associated 1 like 1</fullName>
    </recommendedName>
</protein>
<feature type="compositionally biased region" description="Low complexity" evidence="5">
    <location>
        <begin position="1154"/>
        <end position="1164"/>
    </location>
</feature>
<keyword evidence="3 4" id="KW-0175">Coiled coil</keyword>
<feature type="compositionally biased region" description="Low complexity" evidence="5">
    <location>
        <begin position="1320"/>
        <end position="1333"/>
    </location>
</feature>
<feature type="region of interest" description="Disordered" evidence="5">
    <location>
        <begin position="1628"/>
        <end position="1648"/>
    </location>
</feature>
<dbReference type="PROSITE" id="PS50085">
    <property type="entry name" value="RAPGAP"/>
    <property type="match status" value="1"/>
</dbReference>
<dbReference type="GeneID" id="114030081"/>
<reference evidence="8" key="3">
    <citation type="submission" date="2025-09" db="UniProtKB">
        <authorList>
            <consortium name="Ensembl"/>
        </authorList>
    </citation>
    <scope>IDENTIFICATION</scope>
</reference>
<dbReference type="Gene3D" id="3.40.50.11210">
    <property type="entry name" value="Rap/Ran-GAP"/>
    <property type="match status" value="1"/>
</dbReference>
<gene>
    <name evidence="8" type="primary">SIPA1L1</name>
</gene>
<dbReference type="SMART" id="SM00228">
    <property type="entry name" value="PDZ"/>
    <property type="match status" value="1"/>
</dbReference>
<feature type="region of interest" description="Disordered" evidence="5">
    <location>
        <begin position="1069"/>
        <end position="1131"/>
    </location>
</feature>
<dbReference type="Pfam" id="PF21022">
    <property type="entry name" value="Rap-GAP_dimer"/>
    <property type="match status" value="1"/>
</dbReference>
<dbReference type="Proteomes" id="UP000314987">
    <property type="component" value="Unassembled WGS sequence"/>
</dbReference>
<dbReference type="InterPro" id="IPR035974">
    <property type="entry name" value="Rap/Ran-GAP_sf"/>
</dbReference>
<feature type="domain" description="PDZ" evidence="7">
    <location>
        <begin position="955"/>
        <end position="1019"/>
    </location>
</feature>
<feature type="region of interest" description="Disordered" evidence="5">
    <location>
        <begin position="1"/>
        <end position="24"/>
    </location>
</feature>
<feature type="region of interest" description="Disordered" evidence="5">
    <location>
        <begin position="42"/>
        <end position="170"/>
    </location>
</feature>
<feature type="compositionally biased region" description="Polar residues" evidence="5">
    <location>
        <begin position="1084"/>
        <end position="1093"/>
    </location>
</feature>
<feature type="compositionally biased region" description="Polar residues" evidence="5">
    <location>
        <begin position="1191"/>
        <end position="1210"/>
    </location>
</feature>
<dbReference type="PROSITE" id="PS50106">
    <property type="entry name" value="PDZ"/>
    <property type="match status" value="1"/>
</dbReference>
<dbReference type="Gene3D" id="6.10.140.210">
    <property type="match status" value="1"/>
</dbReference>
<dbReference type="Ensembl" id="ENSVURT00010028927.1">
    <property type="protein sequence ID" value="ENSVURP00010025410.1"/>
    <property type="gene ID" value="ENSVURG00010019453.1"/>
</dbReference>
<dbReference type="RefSeq" id="XP_027700541.1">
    <property type="nucleotide sequence ID" value="XM_027844740.1"/>
</dbReference>
<reference evidence="9" key="1">
    <citation type="submission" date="2018-12" db="EMBL/GenBank/DDBJ databases">
        <authorList>
            <person name="Yazar S."/>
        </authorList>
    </citation>
    <scope>NUCLEOTIDE SEQUENCE [LARGE SCALE GENOMIC DNA]</scope>
</reference>
<feature type="region of interest" description="Disordered" evidence="5">
    <location>
        <begin position="1311"/>
        <end position="1459"/>
    </location>
</feature>
<keyword evidence="9" id="KW-1185">Reference proteome</keyword>
<evidence type="ECO:0000256" key="5">
    <source>
        <dbReference type="SAM" id="MobiDB-lite"/>
    </source>
</evidence>
<dbReference type="InterPro" id="IPR036034">
    <property type="entry name" value="PDZ_sf"/>
</dbReference>
<dbReference type="FunFam" id="3.40.50.11210:FF:000002">
    <property type="entry name" value="Signal-induced proliferation-associated 1-like protein 1"/>
    <property type="match status" value="1"/>
</dbReference>
<dbReference type="Gene3D" id="2.30.42.10">
    <property type="match status" value="1"/>
</dbReference>
<dbReference type="GO" id="GO:0005096">
    <property type="term" value="F:GTPase activator activity"/>
    <property type="evidence" value="ECO:0007669"/>
    <property type="project" value="UniProtKB-KW"/>
</dbReference>
<feature type="compositionally biased region" description="Low complexity" evidence="5">
    <location>
        <begin position="1266"/>
        <end position="1281"/>
    </location>
</feature>
<dbReference type="CDD" id="cd06745">
    <property type="entry name" value="PDZ_SIPA1-like"/>
    <property type="match status" value="1"/>
</dbReference>
<organism evidence="8 9">
    <name type="scientific">Vombatus ursinus</name>
    <name type="common">Common wombat</name>
    <dbReference type="NCBI Taxonomy" id="29139"/>
    <lineage>
        <taxon>Eukaryota</taxon>
        <taxon>Metazoa</taxon>
        <taxon>Chordata</taxon>
        <taxon>Craniata</taxon>
        <taxon>Vertebrata</taxon>
        <taxon>Euteleostomi</taxon>
        <taxon>Mammalia</taxon>
        <taxon>Metatheria</taxon>
        <taxon>Diprotodontia</taxon>
        <taxon>Vombatidae</taxon>
        <taxon>Vombatus</taxon>
    </lineage>
</organism>
<feature type="domain" description="Rap-GAP" evidence="6">
    <location>
        <begin position="600"/>
        <end position="817"/>
    </location>
</feature>
<feature type="compositionally biased region" description="Low complexity" evidence="5">
    <location>
        <begin position="1443"/>
        <end position="1452"/>
    </location>
</feature>
<dbReference type="Pfam" id="PF00595">
    <property type="entry name" value="PDZ"/>
    <property type="match status" value="1"/>
</dbReference>
<evidence type="ECO:0000256" key="4">
    <source>
        <dbReference type="SAM" id="Coils"/>
    </source>
</evidence>
<feature type="compositionally biased region" description="Polar residues" evidence="5">
    <location>
        <begin position="381"/>
        <end position="402"/>
    </location>
</feature>
<feature type="region of interest" description="Disordered" evidence="5">
    <location>
        <begin position="381"/>
        <end position="403"/>
    </location>
</feature>
<dbReference type="Pfam" id="PF11881">
    <property type="entry name" value="SPAR_C"/>
    <property type="match status" value="1"/>
</dbReference>